<dbReference type="PROSITE" id="PS50893">
    <property type="entry name" value="ABC_TRANSPORTER_2"/>
    <property type="match status" value="1"/>
</dbReference>
<evidence type="ECO:0000313" key="12">
    <source>
        <dbReference type="Proteomes" id="UP001183585"/>
    </source>
</evidence>
<dbReference type="PANTHER" id="PTHR43394:SF1">
    <property type="entry name" value="ATP-BINDING CASSETTE SUB-FAMILY B MEMBER 10, MITOCHONDRIAL"/>
    <property type="match status" value="1"/>
</dbReference>
<dbReference type="Gene3D" id="3.40.50.300">
    <property type="entry name" value="P-loop containing nucleotide triphosphate hydrolases"/>
    <property type="match status" value="1"/>
</dbReference>
<keyword evidence="4 11" id="KW-0067">ATP-binding</keyword>
<evidence type="ECO:0000256" key="2">
    <source>
        <dbReference type="ARBA" id="ARBA00022692"/>
    </source>
</evidence>
<dbReference type="InterPro" id="IPR039421">
    <property type="entry name" value="Type_1_exporter"/>
</dbReference>
<dbReference type="InterPro" id="IPR027417">
    <property type="entry name" value="P-loop_NTPase"/>
</dbReference>
<evidence type="ECO:0000259" key="9">
    <source>
        <dbReference type="PROSITE" id="PS50893"/>
    </source>
</evidence>
<comment type="subcellular location">
    <subcellularLocation>
        <location evidence="1">Cell membrane</location>
        <topology evidence="1">Multi-pass membrane protein</topology>
    </subcellularLocation>
</comment>
<accession>A0ABU2CHS3</accession>
<dbReference type="Proteomes" id="UP001183585">
    <property type="component" value="Unassembled WGS sequence"/>
</dbReference>
<sequence>MSAQDKPQGATTGAPGGAAPAGTAGPATAPAAPPRGPAGGPGRGPGPMGGMGMPVEKPMDFKGSLRRFAGSLRPERLRVVVLMVLGIGSVALTVMGPKLLGDATNVIFAGFVGAQLESGVTTEQAIDGLRAQGQDRQADLLSGVPGVVPGQGIDFTLLMQTLGWVVAVYLGAFLFGWLQARITTGVVQRTMRNLRDQVEAKLHRIPLSYVDAKQRGEILSRVTNDIDNVAQTTTQTLAQLVTAALTVVGVLGMMFWISPVLALVALVTVPLSVIMTMQIAKRSQPQFIEQWAATGRLNAHIEESFTGHALVKVYGHQESTAEAFATENAALYGASFKAQFISGTIQPAMGFLANLNYVIVAVIGGLRVASGTLSLGDVQAFIQYSRQFTQPLTQVASMMNLLQSGVASAERVFDLLDAPEQSADPEESQKVEPVRGRVAFEDVTFSYTPDQQLITGLNLVAEPGQTIAIVGPTGAGKTTLVNLLMRFYEVDGGRITLDGVDARDMSRDDLRSSVGMVLQDTWLFKGTIEENLRYGVPDGVTVGEEEFLAATRATHVDPFVRTLPDGYDTVVDEEGSSVSAGEKQLLTLARAFLANPAILVLDEATSSVDTRTEVLVQEAMNRLRRDRTSFVIAHRLSTIRDADVILVMEHGDIVEQGSHDDLLAADGAYARLYASQFAAPIVEEPAAP</sequence>
<dbReference type="CDD" id="cd18547">
    <property type="entry name" value="ABC_6TM_Tm288_like"/>
    <property type="match status" value="1"/>
</dbReference>
<feature type="transmembrane region" description="Helical" evidence="8">
    <location>
        <begin position="77"/>
        <end position="96"/>
    </location>
</feature>
<dbReference type="PROSITE" id="PS00211">
    <property type="entry name" value="ABC_TRANSPORTER_1"/>
    <property type="match status" value="1"/>
</dbReference>
<proteinExistence type="predicted"/>
<name>A0ABU2CHS3_9MICO</name>
<dbReference type="PANTHER" id="PTHR43394">
    <property type="entry name" value="ATP-DEPENDENT PERMEASE MDL1, MITOCHONDRIAL"/>
    <property type="match status" value="1"/>
</dbReference>
<dbReference type="CDD" id="cd03254">
    <property type="entry name" value="ABCC_Glucan_exporter_like"/>
    <property type="match status" value="1"/>
</dbReference>
<feature type="compositionally biased region" description="Low complexity" evidence="7">
    <location>
        <begin position="9"/>
        <end position="30"/>
    </location>
</feature>
<evidence type="ECO:0000259" key="10">
    <source>
        <dbReference type="PROSITE" id="PS50929"/>
    </source>
</evidence>
<feature type="transmembrane region" description="Helical" evidence="8">
    <location>
        <begin position="162"/>
        <end position="182"/>
    </location>
</feature>
<protein>
    <submittedName>
        <fullName evidence="11">ATP-binding cassette subfamily B protein</fullName>
    </submittedName>
</protein>
<evidence type="ECO:0000256" key="1">
    <source>
        <dbReference type="ARBA" id="ARBA00004651"/>
    </source>
</evidence>
<keyword evidence="3" id="KW-0547">Nucleotide-binding</keyword>
<dbReference type="InterPro" id="IPR011527">
    <property type="entry name" value="ABC1_TM_dom"/>
</dbReference>
<evidence type="ECO:0000256" key="6">
    <source>
        <dbReference type="ARBA" id="ARBA00023136"/>
    </source>
</evidence>
<dbReference type="PROSITE" id="PS50929">
    <property type="entry name" value="ABC_TM1F"/>
    <property type="match status" value="1"/>
</dbReference>
<keyword evidence="2 8" id="KW-0812">Transmembrane</keyword>
<dbReference type="SMART" id="SM00382">
    <property type="entry name" value="AAA"/>
    <property type="match status" value="1"/>
</dbReference>
<evidence type="ECO:0000256" key="4">
    <source>
        <dbReference type="ARBA" id="ARBA00022840"/>
    </source>
</evidence>
<keyword evidence="6 8" id="KW-0472">Membrane</keyword>
<evidence type="ECO:0000256" key="3">
    <source>
        <dbReference type="ARBA" id="ARBA00022741"/>
    </source>
</evidence>
<dbReference type="InterPro" id="IPR003439">
    <property type="entry name" value="ABC_transporter-like_ATP-bd"/>
</dbReference>
<evidence type="ECO:0000256" key="7">
    <source>
        <dbReference type="SAM" id="MobiDB-lite"/>
    </source>
</evidence>
<evidence type="ECO:0000313" key="11">
    <source>
        <dbReference type="EMBL" id="MDR7380885.1"/>
    </source>
</evidence>
<feature type="compositionally biased region" description="Gly residues" evidence="7">
    <location>
        <begin position="37"/>
        <end position="52"/>
    </location>
</feature>
<keyword evidence="12" id="KW-1185">Reference proteome</keyword>
<dbReference type="EMBL" id="JAVDYE010000001">
    <property type="protein sequence ID" value="MDR7380885.1"/>
    <property type="molecule type" value="Genomic_DNA"/>
</dbReference>
<evidence type="ECO:0000256" key="5">
    <source>
        <dbReference type="ARBA" id="ARBA00022989"/>
    </source>
</evidence>
<dbReference type="Pfam" id="PF00005">
    <property type="entry name" value="ABC_tran"/>
    <property type="match status" value="1"/>
</dbReference>
<dbReference type="SUPFAM" id="SSF52540">
    <property type="entry name" value="P-loop containing nucleoside triphosphate hydrolases"/>
    <property type="match status" value="1"/>
</dbReference>
<dbReference type="InterPro" id="IPR036640">
    <property type="entry name" value="ABC1_TM_sf"/>
</dbReference>
<organism evidence="11 12">
    <name type="scientific">Promicromonospora iranensis</name>
    <dbReference type="NCBI Taxonomy" id="1105144"/>
    <lineage>
        <taxon>Bacteria</taxon>
        <taxon>Bacillati</taxon>
        <taxon>Actinomycetota</taxon>
        <taxon>Actinomycetes</taxon>
        <taxon>Micrococcales</taxon>
        <taxon>Promicromonosporaceae</taxon>
        <taxon>Promicromonospora</taxon>
    </lineage>
</organism>
<feature type="domain" description="ABC transmembrane type-1" evidence="10">
    <location>
        <begin position="80"/>
        <end position="404"/>
    </location>
</feature>
<dbReference type="Gene3D" id="1.20.1560.10">
    <property type="entry name" value="ABC transporter type 1, transmembrane domain"/>
    <property type="match status" value="1"/>
</dbReference>
<dbReference type="InterPro" id="IPR003593">
    <property type="entry name" value="AAA+_ATPase"/>
</dbReference>
<comment type="caution">
    <text evidence="11">The sequence shown here is derived from an EMBL/GenBank/DDBJ whole genome shotgun (WGS) entry which is preliminary data.</text>
</comment>
<evidence type="ECO:0000256" key="8">
    <source>
        <dbReference type="SAM" id="Phobius"/>
    </source>
</evidence>
<dbReference type="GO" id="GO:0005524">
    <property type="term" value="F:ATP binding"/>
    <property type="evidence" value="ECO:0007669"/>
    <property type="project" value="UniProtKB-KW"/>
</dbReference>
<dbReference type="SUPFAM" id="SSF90123">
    <property type="entry name" value="ABC transporter transmembrane region"/>
    <property type="match status" value="1"/>
</dbReference>
<feature type="domain" description="ABC transporter" evidence="9">
    <location>
        <begin position="438"/>
        <end position="675"/>
    </location>
</feature>
<dbReference type="Pfam" id="PF00664">
    <property type="entry name" value="ABC_membrane"/>
    <property type="match status" value="1"/>
</dbReference>
<dbReference type="InterPro" id="IPR017871">
    <property type="entry name" value="ABC_transporter-like_CS"/>
</dbReference>
<keyword evidence="5 8" id="KW-1133">Transmembrane helix</keyword>
<gene>
    <name evidence="11" type="ORF">J2S48_000400</name>
</gene>
<reference evidence="11 12" key="1">
    <citation type="submission" date="2023-07" db="EMBL/GenBank/DDBJ databases">
        <title>Sequencing the genomes of 1000 actinobacteria strains.</title>
        <authorList>
            <person name="Klenk H.-P."/>
        </authorList>
    </citation>
    <scope>NUCLEOTIDE SEQUENCE [LARGE SCALE GENOMIC DNA]</scope>
    <source>
        <strain evidence="11 12">DSM 45554</strain>
    </source>
</reference>
<feature type="region of interest" description="Disordered" evidence="7">
    <location>
        <begin position="1"/>
        <end position="57"/>
    </location>
</feature>